<dbReference type="RefSeq" id="WP_199537544.1">
    <property type="nucleotide sequence ID" value="NZ_POUA01000675.1"/>
</dbReference>
<dbReference type="AlphaFoldDB" id="A0A2W2EZV0"/>
<organism evidence="1 2">
    <name type="scientific">Spongiactinospora gelatinilytica</name>
    <dbReference type="NCBI Taxonomy" id="2666298"/>
    <lineage>
        <taxon>Bacteria</taxon>
        <taxon>Bacillati</taxon>
        <taxon>Actinomycetota</taxon>
        <taxon>Actinomycetes</taxon>
        <taxon>Streptosporangiales</taxon>
        <taxon>Streptosporangiaceae</taxon>
        <taxon>Spongiactinospora</taxon>
    </lineage>
</organism>
<keyword evidence="2" id="KW-1185">Reference proteome</keyword>
<dbReference type="EMBL" id="POUA01000675">
    <property type="protein sequence ID" value="PZG18118.1"/>
    <property type="molecule type" value="Genomic_DNA"/>
</dbReference>
<dbReference type="Pfam" id="PF07336">
    <property type="entry name" value="ABATE"/>
    <property type="match status" value="1"/>
</dbReference>
<feature type="non-terminal residue" evidence="1">
    <location>
        <position position="93"/>
    </location>
</feature>
<dbReference type="Proteomes" id="UP000248544">
    <property type="component" value="Unassembled WGS sequence"/>
</dbReference>
<dbReference type="InterPro" id="IPR010852">
    <property type="entry name" value="ABATE"/>
</dbReference>
<comment type="caution">
    <text evidence="1">The sequence shown here is derived from an EMBL/GenBank/DDBJ whole genome shotgun (WGS) entry which is preliminary data.</text>
</comment>
<accession>A0A2W2EZV0</accession>
<reference evidence="1 2" key="1">
    <citation type="submission" date="2018-01" db="EMBL/GenBank/DDBJ databases">
        <title>Draft genome sequence of Sphaerisporangium sp. 7K107.</title>
        <authorList>
            <person name="Sahin N."/>
            <person name="Saygin H."/>
            <person name="Ay H."/>
        </authorList>
    </citation>
    <scope>NUCLEOTIDE SEQUENCE [LARGE SCALE GENOMIC DNA]</scope>
    <source>
        <strain evidence="1 2">7K107</strain>
    </source>
</reference>
<dbReference type="SUPFAM" id="SSF160904">
    <property type="entry name" value="Jann2411-like"/>
    <property type="match status" value="1"/>
</dbReference>
<name>A0A2W2EZV0_9ACTN</name>
<protein>
    <submittedName>
        <fullName evidence="1">Zf-CGNR multi-domain protein</fullName>
    </submittedName>
</protein>
<gene>
    <name evidence="1" type="ORF">C1I98_38470</name>
</gene>
<evidence type="ECO:0000313" key="1">
    <source>
        <dbReference type="EMBL" id="PZG18118.1"/>
    </source>
</evidence>
<dbReference type="InterPro" id="IPR023286">
    <property type="entry name" value="ABATE_dom_sf"/>
</dbReference>
<dbReference type="Gene3D" id="1.10.3300.10">
    <property type="entry name" value="Jann2411-like domain"/>
    <property type="match status" value="1"/>
</dbReference>
<evidence type="ECO:0000313" key="2">
    <source>
        <dbReference type="Proteomes" id="UP000248544"/>
    </source>
</evidence>
<proteinExistence type="predicted"/>
<sequence length="93" mass="9912">MTETAVGLILHTREGVAYRFDPGALCLELLPTGGPEAPGGYEVMRTPADLAAWAGRSRLRVDPALVEAGPGDVERARALRDALWRIASAHAHP</sequence>